<evidence type="ECO:0000313" key="5">
    <source>
        <dbReference type="EMBL" id="MBP2033529.1"/>
    </source>
</evidence>
<accession>A0ABS4KU11</accession>
<dbReference type="Proteomes" id="UP001519307">
    <property type="component" value="Unassembled WGS sequence"/>
</dbReference>
<dbReference type="PANTHER" id="PTHR42756">
    <property type="entry name" value="TRANSCRIPTIONAL REGULATOR, MARR"/>
    <property type="match status" value="1"/>
</dbReference>
<dbReference type="InterPro" id="IPR000835">
    <property type="entry name" value="HTH_MarR-typ"/>
</dbReference>
<dbReference type="InterPro" id="IPR036390">
    <property type="entry name" value="WH_DNA-bd_sf"/>
</dbReference>
<reference evidence="5 6" key="1">
    <citation type="submission" date="2021-03" db="EMBL/GenBank/DDBJ databases">
        <title>Genomic Encyclopedia of Type Strains, Phase IV (KMG-IV): sequencing the most valuable type-strain genomes for metagenomic binning, comparative biology and taxonomic classification.</title>
        <authorList>
            <person name="Goeker M."/>
        </authorList>
    </citation>
    <scope>NUCLEOTIDE SEQUENCE [LARGE SCALE GENOMIC DNA]</scope>
    <source>
        <strain evidence="5 6">DSM 28783</strain>
    </source>
</reference>
<organism evidence="5 6">
    <name type="scientific">Clostridium algifaecis</name>
    <dbReference type="NCBI Taxonomy" id="1472040"/>
    <lineage>
        <taxon>Bacteria</taxon>
        <taxon>Bacillati</taxon>
        <taxon>Bacillota</taxon>
        <taxon>Clostridia</taxon>
        <taxon>Eubacteriales</taxon>
        <taxon>Clostridiaceae</taxon>
        <taxon>Clostridium</taxon>
    </lineage>
</organism>
<dbReference type="InterPro" id="IPR036388">
    <property type="entry name" value="WH-like_DNA-bd_sf"/>
</dbReference>
<keyword evidence="1" id="KW-0805">Transcription regulation</keyword>
<comment type="caution">
    <text evidence="5">The sequence shown here is derived from an EMBL/GenBank/DDBJ whole genome shotgun (WGS) entry which is preliminary data.</text>
</comment>
<dbReference type="Gene3D" id="1.10.10.10">
    <property type="entry name" value="Winged helix-like DNA-binding domain superfamily/Winged helix DNA-binding domain"/>
    <property type="match status" value="1"/>
</dbReference>
<evidence type="ECO:0000256" key="2">
    <source>
        <dbReference type="ARBA" id="ARBA00023125"/>
    </source>
</evidence>
<protein>
    <submittedName>
        <fullName evidence="5">DNA-binding MarR family transcriptional regulator</fullName>
    </submittedName>
</protein>
<evidence type="ECO:0000256" key="3">
    <source>
        <dbReference type="ARBA" id="ARBA00023163"/>
    </source>
</evidence>
<proteinExistence type="predicted"/>
<dbReference type="PANTHER" id="PTHR42756:SF1">
    <property type="entry name" value="TRANSCRIPTIONAL REPRESSOR OF EMRAB OPERON"/>
    <property type="match status" value="1"/>
</dbReference>
<keyword evidence="6" id="KW-1185">Reference proteome</keyword>
<keyword evidence="3" id="KW-0804">Transcription</keyword>
<sequence>MVKKVLQNNTRKVIKMSLKKNLPIKNDELVSDQAFEIIQLLKNIQKIIRTKFEKCAKKYGFTSPQLAVIFHLYKMPSITLNELSNHMMLTKSTVSGIIDRLAKRGVVTREIPEDNRRIVRLSISEEFKKDNDIAIMKQHFLSDFISNTIKDMEPKEVDKIINNLNEFSLALKNDDSD</sequence>
<dbReference type="SMART" id="SM00347">
    <property type="entry name" value="HTH_MARR"/>
    <property type="match status" value="1"/>
</dbReference>
<evidence type="ECO:0000313" key="6">
    <source>
        <dbReference type="Proteomes" id="UP001519307"/>
    </source>
</evidence>
<feature type="domain" description="HTH marR-type" evidence="4">
    <location>
        <begin position="34"/>
        <end position="169"/>
    </location>
</feature>
<keyword evidence="2 5" id="KW-0238">DNA-binding</keyword>
<evidence type="ECO:0000259" key="4">
    <source>
        <dbReference type="PROSITE" id="PS50995"/>
    </source>
</evidence>
<dbReference type="EMBL" id="JAGGLM010000016">
    <property type="protein sequence ID" value="MBP2033529.1"/>
    <property type="molecule type" value="Genomic_DNA"/>
</dbReference>
<dbReference type="PROSITE" id="PS50995">
    <property type="entry name" value="HTH_MARR_2"/>
    <property type="match status" value="1"/>
</dbReference>
<dbReference type="Pfam" id="PF01047">
    <property type="entry name" value="MarR"/>
    <property type="match status" value="1"/>
</dbReference>
<dbReference type="GO" id="GO:0003677">
    <property type="term" value="F:DNA binding"/>
    <property type="evidence" value="ECO:0007669"/>
    <property type="project" value="UniProtKB-KW"/>
</dbReference>
<name>A0ABS4KU11_9CLOT</name>
<evidence type="ECO:0000256" key="1">
    <source>
        <dbReference type="ARBA" id="ARBA00023015"/>
    </source>
</evidence>
<dbReference type="SUPFAM" id="SSF46785">
    <property type="entry name" value="Winged helix' DNA-binding domain"/>
    <property type="match status" value="1"/>
</dbReference>
<gene>
    <name evidence="5" type="ORF">J2Z42_002232</name>
</gene>